<proteinExistence type="predicted"/>
<dbReference type="Pfam" id="PF00156">
    <property type="entry name" value="Pribosyltran"/>
    <property type="match status" value="1"/>
</dbReference>
<dbReference type="CDD" id="cd06223">
    <property type="entry name" value="PRTases_typeI"/>
    <property type="match status" value="1"/>
</dbReference>
<sequence>MKTEILNQSQIKQRIERIAFQIYENFYKEDQLFIGGIDGNGFIFAERLVVALKKIAADDFKGGIHLFNIKINKDAPLTVPIVMDISLEDLKGANVILVDDVINSGRTLIHAVRHLLSTNIHSIKTAVLVNRTHRRFPISADFEGMAISTTLQDKIKVQFGKQESAYLV</sequence>
<dbReference type="SUPFAM" id="SSF53271">
    <property type="entry name" value="PRTase-like"/>
    <property type="match status" value="1"/>
</dbReference>
<keyword evidence="2" id="KW-0328">Glycosyltransferase</keyword>
<dbReference type="Proteomes" id="UP000249248">
    <property type="component" value="Unassembled WGS sequence"/>
</dbReference>
<dbReference type="GO" id="GO:0016757">
    <property type="term" value="F:glycosyltransferase activity"/>
    <property type="evidence" value="ECO:0007669"/>
    <property type="project" value="UniProtKB-KW"/>
</dbReference>
<dbReference type="OrthoDB" id="664757at2"/>
<evidence type="ECO:0000259" key="1">
    <source>
        <dbReference type="Pfam" id="PF00156"/>
    </source>
</evidence>
<name>A0A2W1NM02_9FLAO</name>
<comment type="caution">
    <text evidence="2">The sequence shown here is derived from an EMBL/GenBank/DDBJ whole genome shotgun (WGS) entry which is preliminary data.</text>
</comment>
<dbReference type="Gene3D" id="3.40.50.2020">
    <property type="match status" value="1"/>
</dbReference>
<dbReference type="InterPro" id="IPR000836">
    <property type="entry name" value="PRTase_dom"/>
</dbReference>
<evidence type="ECO:0000313" key="2">
    <source>
        <dbReference type="EMBL" id="PZE15758.1"/>
    </source>
</evidence>
<feature type="domain" description="Phosphoribosyltransferase" evidence="1">
    <location>
        <begin position="3"/>
        <end position="143"/>
    </location>
</feature>
<keyword evidence="2" id="KW-0808">Transferase</keyword>
<dbReference type="PANTHER" id="PTHR11608:SF0">
    <property type="entry name" value="BIFUNCTIONAL PROTEIN PYRR"/>
    <property type="match status" value="1"/>
</dbReference>
<protein>
    <submittedName>
        <fullName evidence="2">Phosphoribosyltransferase</fullName>
    </submittedName>
</protein>
<dbReference type="AlphaFoldDB" id="A0A2W1NM02"/>
<reference evidence="2 3" key="1">
    <citation type="submission" date="2018-06" db="EMBL/GenBank/DDBJ databases">
        <title>The draft genome sequence of Crocinitomix sp. SM1701.</title>
        <authorList>
            <person name="Zhang X."/>
        </authorList>
    </citation>
    <scope>NUCLEOTIDE SEQUENCE [LARGE SCALE GENOMIC DNA]</scope>
    <source>
        <strain evidence="2 3">SM1701</strain>
    </source>
</reference>
<accession>A0A2W1NM02</accession>
<keyword evidence="3" id="KW-1185">Reference proteome</keyword>
<dbReference type="EMBL" id="QKSB01000017">
    <property type="protein sequence ID" value="PZE15758.1"/>
    <property type="molecule type" value="Genomic_DNA"/>
</dbReference>
<dbReference type="RefSeq" id="WP_111064593.1">
    <property type="nucleotide sequence ID" value="NZ_JBHUCU010000001.1"/>
</dbReference>
<gene>
    <name evidence="2" type="ORF">DNU06_16405</name>
</gene>
<organism evidence="2 3">
    <name type="scientific">Putridiphycobacter roseus</name>
    <dbReference type="NCBI Taxonomy" id="2219161"/>
    <lineage>
        <taxon>Bacteria</taxon>
        <taxon>Pseudomonadati</taxon>
        <taxon>Bacteroidota</taxon>
        <taxon>Flavobacteriia</taxon>
        <taxon>Flavobacteriales</taxon>
        <taxon>Crocinitomicaceae</taxon>
        <taxon>Putridiphycobacter</taxon>
    </lineage>
</organism>
<dbReference type="InterPro" id="IPR050137">
    <property type="entry name" value="PyrR_bifunctional"/>
</dbReference>
<dbReference type="InterPro" id="IPR029057">
    <property type="entry name" value="PRTase-like"/>
</dbReference>
<evidence type="ECO:0000313" key="3">
    <source>
        <dbReference type="Proteomes" id="UP000249248"/>
    </source>
</evidence>
<dbReference type="PANTHER" id="PTHR11608">
    <property type="entry name" value="BIFUNCTIONAL PROTEIN PYRR"/>
    <property type="match status" value="1"/>
</dbReference>